<sequence length="123" mass="14624">MDGVWFKEICFPVQSKGFREKNPIKELAEKYLPKKSKKRRYNVVNGKLELKNPSATCSWCHKSLILWDGRIGACCYDYDGIHTFGNINEQHFLEIWSSKNFRHYRENLIRYKKLKICENCSTL</sequence>
<dbReference type="EMBL" id="LAZR01009975">
    <property type="protein sequence ID" value="KKM69524.1"/>
    <property type="molecule type" value="Genomic_DNA"/>
</dbReference>
<reference evidence="2" key="1">
    <citation type="journal article" date="2015" name="Nature">
        <title>Complex archaea that bridge the gap between prokaryotes and eukaryotes.</title>
        <authorList>
            <person name="Spang A."/>
            <person name="Saw J.H."/>
            <person name="Jorgensen S.L."/>
            <person name="Zaremba-Niedzwiedzka K."/>
            <person name="Martijn J."/>
            <person name="Lind A.E."/>
            <person name="van Eijk R."/>
            <person name="Schleper C."/>
            <person name="Guy L."/>
            <person name="Ettema T.J."/>
        </authorList>
    </citation>
    <scope>NUCLEOTIDE SEQUENCE</scope>
</reference>
<accession>A0A0F9JI30</accession>
<gene>
    <name evidence="2" type="ORF">LCGC14_1449990</name>
</gene>
<dbReference type="SUPFAM" id="SSF102114">
    <property type="entry name" value="Radical SAM enzymes"/>
    <property type="match status" value="1"/>
</dbReference>
<feature type="domain" description="4Fe4S-binding SPASM" evidence="1">
    <location>
        <begin position="62"/>
        <end position="120"/>
    </location>
</feature>
<dbReference type="InterPro" id="IPR013785">
    <property type="entry name" value="Aldolase_TIM"/>
</dbReference>
<dbReference type="AlphaFoldDB" id="A0A0F9JI30"/>
<organism evidence="2">
    <name type="scientific">marine sediment metagenome</name>
    <dbReference type="NCBI Taxonomy" id="412755"/>
    <lineage>
        <taxon>unclassified sequences</taxon>
        <taxon>metagenomes</taxon>
        <taxon>ecological metagenomes</taxon>
    </lineage>
</organism>
<evidence type="ECO:0000259" key="1">
    <source>
        <dbReference type="Pfam" id="PF13186"/>
    </source>
</evidence>
<dbReference type="Pfam" id="PF13186">
    <property type="entry name" value="SPASM"/>
    <property type="match status" value="1"/>
</dbReference>
<comment type="caution">
    <text evidence="2">The sequence shown here is derived from an EMBL/GenBank/DDBJ whole genome shotgun (WGS) entry which is preliminary data.</text>
</comment>
<name>A0A0F9JI30_9ZZZZ</name>
<dbReference type="CDD" id="cd21109">
    <property type="entry name" value="SPASM"/>
    <property type="match status" value="1"/>
</dbReference>
<protein>
    <recommendedName>
        <fullName evidence="1">4Fe4S-binding SPASM domain-containing protein</fullName>
    </recommendedName>
</protein>
<evidence type="ECO:0000313" key="2">
    <source>
        <dbReference type="EMBL" id="KKM69524.1"/>
    </source>
</evidence>
<dbReference type="InterPro" id="IPR023885">
    <property type="entry name" value="4Fe4S-binding_SPASM_dom"/>
</dbReference>
<dbReference type="Gene3D" id="3.20.20.70">
    <property type="entry name" value="Aldolase class I"/>
    <property type="match status" value="1"/>
</dbReference>
<dbReference type="InterPro" id="IPR058240">
    <property type="entry name" value="rSAM_sf"/>
</dbReference>
<proteinExistence type="predicted"/>